<dbReference type="EMBL" id="CAJSLV010000002">
    <property type="protein sequence ID" value="CAG6390952.1"/>
    <property type="molecule type" value="Genomic_DNA"/>
</dbReference>
<comment type="caution">
    <text evidence="2">The sequence shown here is derived from an EMBL/GenBank/DDBJ whole genome shotgun (WGS) entry which is preliminary data.</text>
</comment>
<feature type="compositionally biased region" description="Basic residues" evidence="1">
    <location>
        <begin position="30"/>
        <end position="39"/>
    </location>
</feature>
<sequence length="49" mass="5882">MRQGRRLVVPPAQVYRLRARRLLRQLALAARRRARRRHRPPGDQELRTG</sequence>
<protein>
    <submittedName>
        <fullName evidence="2">Uncharacterized protein</fullName>
    </submittedName>
</protein>
<evidence type="ECO:0000313" key="3">
    <source>
        <dbReference type="Proteomes" id="UP001152519"/>
    </source>
</evidence>
<accession>A0A9W4DIN8</accession>
<feature type="compositionally biased region" description="Basic and acidic residues" evidence="1">
    <location>
        <begin position="40"/>
        <end position="49"/>
    </location>
</feature>
<organism evidence="2 3">
    <name type="scientific">Actinacidiphila cocklensis</name>
    <dbReference type="NCBI Taxonomy" id="887465"/>
    <lineage>
        <taxon>Bacteria</taxon>
        <taxon>Bacillati</taxon>
        <taxon>Actinomycetota</taxon>
        <taxon>Actinomycetes</taxon>
        <taxon>Kitasatosporales</taxon>
        <taxon>Streptomycetaceae</taxon>
        <taxon>Actinacidiphila</taxon>
    </lineage>
</organism>
<evidence type="ECO:0000313" key="2">
    <source>
        <dbReference type="EMBL" id="CAG6390952.1"/>
    </source>
</evidence>
<name>A0A9W4DIN8_9ACTN</name>
<dbReference type="Proteomes" id="UP001152519">
    <property type="component" value="Unassembled WGS sequence"/>
</dbReference>
<dbReference type="AlphaFoldDB" id="A0A9W4DIN8"/>
<gene>
    <name evidence="2" type="ORF">SCOCK_100018</name>
</gene>
<feature type="region of interest" description="Disordered" evidence="1">
    <location>
        <begin position="30"/>
        <end position="49"/>
    </location>
</feature>
<proteinExistence type="predicted"/>
<keyword evidence="3" id="KW-1185">Reference proteome</keyword>
<evidence type="ECO:0000256" key="1">
    <source>
        <dbReference type="SAM" id="MobiDB-lite"/>
    </source>
</evidence>
<reference evidence="2" key="1">
    <citation type="submission" date="2021-05" db="EMBL/GenBank/DDBJ databases">
        <authorList>
            <person name="Arsene-Ploetze F."/>
        </authorList>
    </citation>
    <scope>NUCLEOTIDE SEQUENCE</scope>
    <source>
        <strain evidence="2">DSM 42138</strain>
    </source>
</reference>